<feature type="signal peptide" evidence="2">
    <location>
        <begin position="1"/>
        <end position="17"/>
    </location>
</feature>
<dbReference type="Proteomes" id="UP000614601">
    <property type="component" value="Unassembled WGS sequence"/>
</dbReference>
<gene>
    <name evidence="3" type="ORF">BOKJ2_LOCUS13124</name>
</gene>
<keyword evidence="1" id="KW-0472">Membrane</keyword>
<organism evidence="3 4">
    <name type="scientific">Bursaphelenchus okinawaensis</name>
    <dbReference type="NCBI Taxonomy" id="465554"/>
    <lineage>
        <taxon>Eukaryota</taxon>
        <taxon>Metazoa</taxon>
        <taxon>Ecdysozoa</taxon>
        <taxon>Nematoda</taxon>
        <taxon>Chromadorea</taxon>
        <taxon>Rhabditida</taxon>
        <taxon>Tylenchina</taxon>
        <taxon>Tylenchomorpha</taxon>
        <taxon>Aphelenchoidea</taxon>
        <taxon>Aphelenchoididae</taxon>
        <taxon>Bursaphelenchus</taxon>
    </lineage>
</organism>
<dbReference type="Proteomes" id="UP000783686">
    <property type="component" value="Unassembled WGS sequence"/>
</dbReference>
<comment type="caution">
    <text evidence="3">The sequence shown here is derived from an EMBL/GenBank/DDBJ whole genome shotgun (WGS) entry which is preliminary data.</text>
</comment>
<dbReference type="EMBL" id="CAJFCW020000006">
    <property type="protein sequence ID" value="CAG9125667.1"/>
    <property type="molecule type" value="Genomic_DNA"/>
</dbReference>
<accession>A0A811LMV6</accession>
<evidence type="ECO:0000313" key="4">
    <source>
        <dbReference type="Proteomes" id="UP000614601"/>
    </source>
</evidence>
<keyword evidence="1" id="KW-0812">Transmembrane</keyword>
<evidence type="ECO:0000313" key="3">
    <source>
        <dbReference type="EMBL" id="CAD5229065.1"/>
    </source>
</evidence>
<keyword evidence="2" id="KW-0732">Signal</keyword>
<reference evidence="3" key="1">
    <citation type="submission" date="2020-09" db="EMBL/GenBank/DDBJ databases">
        <authorList>
            <person name="Kikuchi T."/>
        </authorList>
    </citation>
    <scope>NUCLEOTIDE SEQUENCE</scope>
    <source>
        <strain evidence="3">SH1</strain>
    </source>
</reference>
<evidence type="ECO:0000256" key="1">
    <source>
        <dbReference type="SAM" id="Phobius"/>
    </source>
</evidence>
<sequence length="171" mass="19244">MFSRLVIITVLVGFIDGSIMSREGDRRRPVAASIGQKPNPEQLAFFSHTVCAQKCMLNCQPIMAENQNTFYLCPKIKPPEVSLSDRFMAKASWPWILFLGLIGTMILLCMLCSCYSCCCKGKHHSEHSSREPLADNRTNLRDEIVAENVIQGFPYSHRGQRISGSKYVVDV</sequence>
<keyword evidence="1" id="KW-1133">Transmembrane helix</keyword>
<evidence type="ECO:0000256" key="2">
    <source>
        <dbReference type="SAM" id="SignalP"/>
    </source>
</evidence>
<dbReference type="EMBL" id="CAJFDH010000006">
    <property type="protein sequence ID" value="CAD5229065.1"/>
    <property type="molecule type" value="Genomic_DNA"/>
</dbReference>
<dbReference type="AlphaFoldDB" id="A0A811LMV6"/>
<protein>
    <submittedName>
        <fullName evidence="3">Uncharacterized protein</fullName>
    </submittedName>
</protein>
<feature type="transmembrane region" description="Helical" evidence="1">
    <location>
        <begin position="95"/>
        <end position="118"/>
    </location>
</feature>
<feature type="chain" id="PRO_5036221431" evidence="2">
    <location>
        <begin position="18"/>
        <end position="171"/>
    </location>
</feature>
<name>A0A811LMV6_9BILA</name>
<keyword evidence="4" id="KW-1185">Reference proteome</keyword>
<dbReference type="OrthoDB" id="5824655at2759"/>
<proteinExistence type="predicted"/>